<protein>
    <submittedName>
        <fullName evidence="2">Uncharacterized protein</fullName>
    </submittedName>
</protein>
<proteinExistence type="predicted"/>
<evidence type="ECO:0000256" key="1">
    <source>
        <dbReference type="SAM" id="MobiDB-lite"/>
    </source>
</evidence>
<dbReference type="HOGENOM" id="CLU_1654225_0_0_1"/>
<evidence type="ECO:0000313" key="2">
    <source>
        <dbReference type="EMBL" id="EDO33017.1"/>
    </source>
</evidence>
<feature type="region of interest" description="Disordered" evidence="1">
    <location>
        <begin position="72"/>
        <end position="92"/>
    </location>
</feature>
<keyword evidence="3" id="KW-1185">Reference proteome</keyword>
<dbReference type="OMA" id="FTGEDIF"/>
<dbReference type="Proteomes" id="UP000001593">
    <property type="component" value="Unassembled WGS sequence"/>
</dbReference>
<gene>
    <name evidence="2" type="ORF">NEMVEDRAFT_v1g217241</name>
</gene>
<evidence type="ECO:0000313" key="3">
    <source>
        <dbReference type="Proteomes" id="UP000001593"/>
    </source>
</evidence>
<dbReference type="AlphaFoldDB" id="A7STG2"/>
<reference evidence="2 3" key="1">
    <citation type="journal article" date="2007" name="Science">
        <title>Sea anemone genome reveals ancestral eumetazoan gene repertoire and genomic organization.</title>
        <authorList>
            <person name="Putnam N.H."/>
            <person name="Srivastava M."/>
            <person name="Hellsten U."/>
            <person name="Dirks B."/>
            <person name="Chapman J."/>
            <person name="Salamov A."/>
            <person name="Terry A."/>
            <person name="Shapiro H."/>
            <person name="Lindquist E."/>
            <person name="Kapitonov V.V."/>
            <person name="Jurka J."/>
            <person name="Genikhovich G."/>
            <person name="Grigoriev I.V."/>
            <person name="Lucas S.M."/>
            <person name="Steele R.E."/>
            <person name="Finnerty J.R."/>
            <person name="Technau U."/>
            <person name="Martindale M.Q."/>
            <person name="Rokhsar D.S."/>
        </authorList>
    </citation>
    <scope>NUCLEOTIDE SEQUENCE [LARGE SCALE GENOMIC DNA]</scope>
    <source>
        <strain evidence="3">CH2 X CH6</strain>
    </source>
</reference>
<feature type="compositionally biased region" description="Polar residues" evidence="1">
    <location>
        <begin position="72"/>
        <end position="89"/>
    </location>
</feature>
<dbReference type="EMBL" id="DS469795">
    <property type="protein sequence ID" value="EDO33017.1"/>
    <property type="molecule type" value="Genomic_DNA"/>
</dbReference>
<sequence length="160" mass="17642">MNELSPAFQQVPGTPYFQVRNFSSSFESPASHVPDIDDHRTSAIYFFARRTPLPPSTPGMTVPSTGTGHTPLAQSTPGMTVPTSETATPTPLPKERCLKHGKAEHSFTPELEQTVPSCSHLISANHYKKDNLKRKNIKSINIKINHAEQLDLFTGEDIFA</sequence>
<name>A7STG2_NEMVE</name>
<organism evidence="2 3">
    <name type="scientific">Nematostella vectensis</name>
    <name type="common">Starlet sea anemone</name>
    <dbReference type="NCBI Taxonomy" id="45351"/>
    <lineage>
        <taxon>Eukaryota</taxon>
        <taxon>Metazoa</taxon>
        <taxon>Cnidaria</taxon>
        <taxon>Anthozoa</taxon>
        <taxon>Hexacorallia</taxon>
        <taxon>Actiniaria</taxon>
        <taxon>Edwardsiidae</taxon>
        <taxon>Nematostella</taxon>
    </lineage>
</organism>
<dbReference type="InParanoid" id="A7STG2"/>
<accession>A7STG2</accession>